<dbReference type="GO" id="GO:0003676">
    <property type="term" value="F:nucleic acid binding"/>
    <property type="evidence" value="ECO:0007669"/>
    <property type="project" value="InterPro"/>
</dbReference>
<protein>
    <submittedName>
        <fullName evidence="4">Uncharacterized protein</fullName>
    </submittedName>
</protein>
<dbReference type="OrthoDB" id="637682at2759"/>
<evidence type="ECO:0000256" key="1">
    <source>
        <dbReference type="ARBA" id="ARBA00007692"/>
    </source>
</evidence>
<evidence type="ECO:0000256" key="2">
    <source>
        <dbReference type="ARBA" id="ARBA00022472"/>
    </source>
</evidence>
<name>A0A8J5Y449_9ROSI</name>
<organism evidence="4 5">
    <name type="scientific">Gossypium anomalum</name>
    <dbReference type="NCBI Taxonomy" id="47600"/>
    <lineage>
        <taxon>Eukaryota</taxon>
        <taxon>Viridiplantae</taxon>
        <taxon>Streptophyta</taxon>
        <taxon>Embryophyta</taxon>
        <taxon>Tracheophyta</taxon>
        <taxon>Spermatophyta</taxon>
        <taxon>Magnoliopsida</taxon>
        <taxon>eudicotyledons</taxon>
        <taxon>Gunneridae</taxon>
        <taxon>Pentapetalae</taxon>
        <taxon>rosids</taxon>
        <taxon>malvids</taxon>
        <taxon>Malvales</taxon>
        <taxon>Malvaceae</taxon>
        <taxon>Malvoideae</taxon>
        <taxon>Gossypium</taxon>
    </lineage>
</organism>
<dbReference type="Pfam" id="PF02536">
    <property type="entry name" value="mTERF"/>
    <property type="match status" value="1"/>
</dbReference>
<dbReference type="EMBL" id="JAHUZN010000013">
    <property type="protein sequence ID" value="KAG8471340.1"/>
    <property type="molecule type" value="Genomic_DNA"/>
</dbReference>
<evidence type="ECO:0000256" key="3">
    <source>
        <dbReference type="ARBA" id="ARBA00022946"/>
    </source>
</evidence>
<sequence length="646" mass="73029">MLLTLEGRIAKLEGFVGEMKESLEIVERCTVELDLGKYQLKGQVLDALNGNIEDMRVAFNSLAAVGKIGFGYNTEPSMDVSKEKSSQGMWRTSYDKWNAECFPQNDKRVLSNFFPSAYLPAFARIEAHPNMVAAITMFTDSICLSSSSIFLNSHAVTTTKLLSPVSLYANPTARPREWFSMTNATKTSHNLIYFRPFKCPQRASRFLIQSNSVDTAISFWWEAGMLFSVFREIGLNEKETNLLLGKNPTLRSTSLDRIRARVLALQSLGINGFALYRLVIKCPSVLIAEEIDPVISFVRDDLEGKVEAAQLERLFITTEARFLLGFAQKVKLLLHHEVPQEKIAHVLNNANLNKAICCKSVEELERTIAFLKPYHGIEIIVRRPAILNYDLDSQLIPKIRFLEELSGGDANATGTVLRKLPAILSYSLEHMESHVDFMKSFVGLDDREIFKIILVFPNVVSASKERKLRPRIEFLKQCGLNSNDIFKFLTRAPLFVALSFEDNLAHKLGFLVKIGYEYRTKELAVALGAVTRTSCENMQKVIGLFLSYGLSCEDIFYMSKKHPQILQYNPGSLEEKMEYLTEEMGRDVSELLTFPAFLGYKLDDRIKHRYEVKKKTAGTGMSLNKLLSESADTFSTTKQPKSLVND</sequence>
<comment type="caution">
    <text evidence="4">The sequence shown here is derived from an EMBL/GenBank/DDBJ whole genome shotgun (WGS) entry which is preliminary data.</text>
</comment>
<dbReference type="Gene3D" id="1.25.70.10">
    <property type="entry name" value="Transcription termination factor 3, mitochondrial"/>
    <property type="match status" value="2"/>
</dbReference>
<accession>A0A8J5Y449</accession>
<keyword evidence="2" id="KW-0806">Transcription termination</keyword>
<dbReference type="InterPro" id="IPR038538">
    <property type="entry name" value="MTERF_sf"/>
</dbReference>
<comment type="similarity">
    <text evidence="1">Belongs to the mTERF family.</text>
</comment>
<dbReference type="SMART" id="SM00733">
    <property type="entry name" value="Mterf"/>
    <property type="match status" value="8"/>
</dbReference>
<evidence type="ECO:0000313" key="5">
    <source>
        <dbReference type="Proteomes" id="UP000701853"/>
    </source>
</evidence>
<reference evidence="4 5" key="1">
    <citation type="journal article" date="2021" name="bioRxiv">
        <title>The Gossypium anomalum genome as a resource for cotton improvement and evolutionary analysis of hybrid incompatibility.</title>
        <authorList>
            <person name="Grover C.E."/>
            <person name="Yuan D."/>
            <person name="Arick M.A."/>
            <person name="Miller E.R."/>
            <person name="Hu G."/>
            <person name="Peterson D.G."/>
            <person name="Wendel J.F."/>
            <person name="Udall J.A."/>
        </authorList>
    </citation>
    <scope>NUCLEOTIDE SEQUENCE [LARGE SCALE GENOMIC DNA]</scope>
    <source>
        <strain evidence="4">JFW-Udall</strain>
        <tissue evidence="4">Leaf</tissue>
    </source>
</reference>
<keyword evidence="5" id="KW-1185">Reference proteome</keyword>
<gene>
    <name evidence="4" type="ORF">CXB51_036590</name>
</gene>
<proteinExistence type="inferred from homology"/>
<dbReference type="Proteomes" id="UP000701853">
    <property type="component" value="Chromosome 13"/>
</dbReference>
<keyword evidence="2" id="KW-0804">Transcription</keyword>
<dbReference type="PANTHER" id="PTHR13068:SF135">
    <property type="entry name" value="TRANSCRIPTION TERMINATION FACTOR MTERF8, CHLOROPLASTIC"/>
    <property type="match status" value="1"/>
</dbReference>
<dbReference type="GO" id="GO:0006353">
    <property type="term" value="P:DNA-templated transcription termination"/>
    <property type="evidence" value="ECO:0007669"/>
    <property type="project" value="UniProtKB-KW"/>
</dbReference>
<keyword evidence="2" id="KW-0805">Transcription regulation</keyword>
<keyword evidence="3" id="KW-0809">Transit peptide</keyword>
<dbReference type="PANTHER" id="PTHR13068">
    <property type="entry name" value="CGI-12 PROTEIN-RELATED"/>
    <property type="match status" value="1"/>
</dbReference>
<evidence type="ECO:0000313" key="4">
    <source>
        <dbReference type="EMBL" id="KAG8471340.1"/>
    </source>
</evidence>
<dbReference type="AlphaFoldDB" id="A0A8J5Y449"/>
<dbReference type="InterPro" id="IPR003690">
    <property type="entry name" value="MTERF"/>
</dbReference>